<protein>
    <submittedName>
        <fullName evidence="2">Uncharacterized protein</fullName>
    </submittedName>
</protein>
<name>A0ABQ1PBL5_9ENTE</name>
<keyword evidence="3" id="KW-1185">Reference proteome</keyword>
<dbReference type="RefSeq" id="WP_088269830.1">
    <property type="nucleotide sequence ID" value="NZ_BMKI01000005.1"/>
</dbReference>
<dbReference type="EMBL" id="BMKI01000005">
    <property type="protein sequence ID" value="GGC93849.1"/>
    <property type="molecule type" value="Genomic_DNA"/>
</dbReference>
<gene>
    <name evidence="2" type="ORF">GCM10011573_24370</name>
</gene>
<keyword evidence="1" id="KW-0472">Membrane</keyword>
<organism evidence="2 3">
    <name type="scientific">Enterococcus wangshanyuanii</name>
    <dbReference type="NCBI Taxonomy" id="2005703"/>
    <lineage>
        <taxon>Bacteria</taxon>
        <taxon>Bacillati</taxon>
        <taxon>Bacillota</taxon>
        <taxon>Bacilli</taxon>
        <taxon>Lactobacillales</taxon>
        <taxon>Enterococcaceae</taxon>
        <taxon>Enterococcus</taxon>
    </lineage>
</organism>
<comment type="caution">
    <text evidence="2">The sequence shown here is derived from an EMBL/GenBank/DDBJ whole genome shotgun (WGS) entry which is preliminary data.</text>
</comment>
<keyword evidence="1" id="KW-0812">Transmembrane</keyword>
<evidence type="ECO:0000313" key="2">
    <source>
        <dbReference type="EMBL" id="GGC93849.1"/>
    </source>
</evidence>
<keyword evidence="1" id="KW-1133">Transmembrane helix</keyword>
<feature type="transmembrane region" description="Helical" evidence="1">
    <location>
        <begin position="20"/>
        <end position="41"/>
    </location>
</feature>
<feature type="transmembrane region" description="Helical" evidence="1">
    <location>
        <begin position="47"/>
        <end position="68"/>
    </location>
</feature>
<reference evidence="3" key="1">
    <citation type="journal article" date="2019" name="Int. J. Syst. Evol. Microbiol.">
        <title>The Global Catalogue of Microorganisms (GCM) 10K type strain sequencing project: providing services to taxonomists for standard genome sequencing and annotation.</title>
        <authorList>
            <consortium name="The Broad Institute Genomics Platform"/>
            <consortium name="The Broad Institute Genome Sequencing Center for Infectious Disease"/>
            <person name="Wu L."/>
            <person name="Ma J."/>
        </authorList>
    </citation>
    <scope>NUCLEOTIDE SEQUENCE [LARGE SCALE GENOMIC DNA]</scope>
    <source>
        <strain evidence="3">CGMCC 1.15942</strain>
    </source>
</reference>
<evidence type="ECO:0000313" key="3">
    <source>
        <dbReference type="Proteomes" id="UP000630615"/>
    </source>
</evidence>
<dbReference type="Proteomes" id="UP000630615">
    <property type="component" value="Unassembled WGS sequence"/>
</dbReference>
<sequence length="189" mass="21841">MGEQGILMRKVSVDKTLNQLMIFLKGSAVICLLYLINGWFIQKNLTLKEVLALGPLYLILLIGFFILLKMKHEGRNDPLLQEIYENFQLSRFEEIKKLDQQLVKQIKKARKFVSNNGQVVGTADFLLADLRDGQFQLLPIKRIVTVELTAKGNQAAVEFELETKQYQLFFKKYKEAKELTDALKTHYSL</sequence>
<proteinExistence type="predicted"/>
<evidence type="ECO:0000256" key="1">
    <source>
        <dbReference type="SAM" id="Phobius"/>
    </source>
</evidence>
<accession>A0ABQ1PBL5</accession>